<name>A0A7W9B845_9SPHN</name>
<feature type="region of interest" description="Disordered" evidence="1">
    <location>
        <begin position="1"/>
        <end position="20"/>
    </location>
</feature>
<accession>A0A7W9B845</accession>
<protein>
    <recommendedName>
        <fullName evidence="2">PilZ domain-containing protein</fullName>
    </recommendedName>
</protein>
<dbReference type="AlphaFoldDB" id="A0A7W9B845"/>
<dbReference type="EMBL" id="JACIJH010000011">
    <property type="protein sequence ID" value="MBB5707767.1"/>
    <property type="molecule type" value="Genomic_DNA"/>
</dbReference>
<comment type="caution">
    <text evidence="3">The sequence shown here is derived from an EMBL/GenBank/DDBJ whole genome shotgun (WGS) entry which is preliminary data.</text>
</comment>
<dbReference type="Pfam" id="PF07238">
    <property type="entry name" value="PilZ"/>
    <property type="match status" value="1"/>
</dbReference>
<dbReference type="GO" id="GO:0035438">
    <property type="term" value="F:cyclic-di-GMP binding"/>
    <property type="evidence" value="ECO:0007669"/>
    <property type="project" value="InterPro"/>
</dbReference>
<dbReference type="RefSeq" id="WP_184099932.1">
    <property type="nucleotide sequence ID" value="NZ_JACIJH010000011.1"/>
</dbReference>
<gene>
    <name evidence="3" type="ORF">FHR21_003134</name>
</gene>
<dbReference type="InterPro" id="IPR009875">
    <property type="entry name" value="PilZ_domain"/>
</dbReference>
<evidence type="ECO:0000313" key="4">
    <source>
        <dbReference type="Proteomes" id="UP000537161"/>
    </source>
</evidence>
<proteinExistence type="predicted"/>
<sequence>MPGSNAFTIPSAGANARRAQRASVDGRARFREAGQNPFDAELFDLSSSGFRMFTFSRQAVGKRIWVSLPGLQPREAIVRRAEGDNYGCEFVEPLHPSVASHLQATLGR</sequence>
<dbReference type="SUPFAM" id="SSF141371">
    <property type="entry name" value="PilZ domain-like"/>
    <property type="match status" value="1"/>
</dbReference>
<organism evidence="3 4">
    <name type="scientific">Sphingopyxis panaciterrulae</name>
    <dbReference type="NCBI Taxonomy" id="462372"/>
    <lineage>
        <taxon>Bacteria</taxon>
        <taxon>Pseudomonadati</taxon>
        <taxon>Pseudomonadota</taxon>
        <taxon>Alphaproteobacteria</taxon>
        <taxon>Sphingomonadales</taxon>
        <taxon>Sphingomonadaceae</taxon>
        <taxon>Sphingopyxis</taxon>
    </lineage>
</organism>
<evidence type="ECO:0000259" key="2">
    <source>
        <dbReference type="Pfam" id="PF07238"/>
    </source>
</evidence>
<dbReference type="Proteomes" id="UP000537161">
    <property type="component" value="Unassembled WGS sequence"/>
</dbReference>
<evidence type="ECO:0000313" key="3">
    <source>
        <dbReference type="EMBL" id="MBB5707767.1"/>
    </source>
</evidence>
<reference evidence="3 4" key="1">
    <citation type="submission" date="2020-08" db="EMBL/GenBank/DDBJ databases">
        <title>Genomic Encyclopedia of Type Strains, Phase IV (KMG-IV): sequencing the most valuable type-strain genomes for metagenomic binning, comparative biology and taxonomic classification.</title>
        <authorList>
            <person name="Goeker M."/>
        </authorList>
    </citation>
    <scope>NUCLEOTIDE SEQUENCE [LARGE SCALE GENOMIC DNA]</scope>
    <source>
        <strain evidence="3 4">DSM 27163</strain>
    </source>
</reference>
<evidence type="ECO:0000256" key="1">
    <source>
        <dbReference type="SAM" id="MobiDB-lite"/>
    </source>
</evidence>
<feature type="domain" description="PilZ" evidence="2">
    <location>
        <begin position="17"/>
        <end position="104"/>
    </location>
</feature>
<keyword evidence="4" id="KW-1185">Reference proteome</keyword>